<feature type="compositionally biased region" description="Polar residues" evidence="1">
    <location>
        <begin position="109"/>
        <end position="123"/>
    </location>
</feature>
<evidence type="ECO:0000256" key="1">
    <source>
        <dbReference type="SAM" id="MobiDB-lite"/>
    </source>
</evidence>
<reference evidence="3" key="1">
    <citation type="journal article" date="2013" name="Nat. Genet.">
        <title>The draft genomes of soft-shell turtle and green sea turtle yield insights into the development and evolution of the turtle-specific body plan.</title>
        <authorList>
            <person name="Wang Z."/>
            <person name="Pascual-Anaya J."/>
            <person name="Zadissa A."/>
            <person name="Li W."/>
            <person name="Niimura Y."/>
            <person name="Huang Z."/>
            <person name="Li C."/>
            <person name="White S."/>
            <person name="Xiong Z."/>
            <person name="Fang D."/>
            <person name="Wang B."/>
            <person name="Ming Y."/>
            <person name="Chen Y."/>
            <person name="Zheng Y."/>
            <person name="Kuraku S."/>
            <person name="Pignatelli M."/>
            <person name="Herrero J."/>
            <person name="Beal K."/>
            <person name="Nozawa M."/>
            <person name="Li Q."/>
            <person name="Wang J."/>
            <person name="Zhang H."/>
            <person name="Yu L."/>
            <person name="Shigenobu S."/>
            <person name="Wang J."/>
            <person name="Liu J."/>
            <person name="Flicek P."/>
            <person name="Searle S."/>
            <person name="Wang J."/>
            <person name="Kuratani S."/>
            <person name="Yin Y."/>
            <person name="Aken B."/>
            <person name="Zhang G."/>
            <person name="Irie N."/>
        </authorList>
    </citation>
    <scope>NUCLEOTIDE SEQUENCE [LARGE SCALE GENOMIC DNA]</scope>
</reference>
<feature type="region of interest" description="Disordered" evidence="1">
    <location>
        <begin position="246"/>
        <end position="321"/>
    </location>
</feature>
<keyword evidence="3" id="KW-1185">Reference proteome</keyword>
<feature type="compositionally biased region" description="Basic and acidic residues" evidence="1">
    <location>
        <begin position="297"/>
        <end position="315"/>
    </location>
</feature>
<organism evidence="2 3">
    <name type="scientific">Chelonia mydas</name>
    <name type="common">Green sea-turtle</name>
    <name type="synonym">Chelonia agassizi</name>
    <dbReference type="NCBI Taxonomy" id="8469"/>
    <lineage>
        <taxon>Eukaryota</taxon>
        <taxon>Metazoa</taxon>
        <taxon>Chordata</taxon>
        <taxon>Craniata</taxon>
        <taxon>Vertebrata</taxon>
        <taxon>Euteleostomi</taxon>
        <taxon>Archelosauria</taxon>
        <taxon>Testudinata</taxon>
        <taxon>Testudines</taxon>
        <taxon>Cryptodira</taxon>
        <taxon>Durocryptodira</taxon>
        <taxon>Americhelydia</taxon>
        <taxon>Chelonioidea</taxon>
        <taxon>Cheloniidae</taxon>
        <taxon>Chelonia</taxon>
    </lineage>
</organism>
<gene>
    <name evidence="2" type="ORF">UY3_14796</name>
</gene>
<evidence type="ECO:0000313" key="3">
    <source>
        <dbReference type="Proteomes" id="UP000031443"/>
    </source>
</evidence>
<proteinExistence type="predicted"/>
<accession>M7AYG4</accession>
<sequence length="321" mass="35010">MGAAGSSGQHIPRPTPLLPAAPIGLERRTAARGSCDRPNLQTQQCLAHGALIPVTASRCCCTTNNNTHFSKNKQINEKPNKGPKQKYAIHARKMDLKIGLTQKMAAAPPNSQSEPKGSPSASVESKLHSKSDLDLYLDPNIALPALLSLLILKSFTDILQTFVALFTQGERLKSITWNSSVPTVPVLLDKCEIPPMPNGFKRCEKPFDVSLCPVDTSESAERGGNPEAEILDEEVELEEDVELPVGSTGGAGSQELFSSPEVLHGEQKVEETPARTWKITPCPPADRLRQIRKNPRPSKEDMSRQVLQRDEDQGTRRVLGS</sequence>
<protein>
    <submittedName>
        <fullName evidence="2">Uncharacterized protein</fullName>
    </submittedName>
</protein>
<dbReference type="Proteomes" id="UP000031443">
    <property type="component" value="Unassembled WGS sequence"/>
</dbReference>
<feature type="region of interest" description="Disordered" evidence="1">
    <location>
        <begin position="1"/>
        <end position="20"/>
    </location>
</feature>
<evidence type="ECO:0000313" key="2">
    <source>
        <dbReference type="EMBL" id="EMP28145.1"/>
    </source>
</evidence>
<feature type="compositionally biased region" description="Basic and acidic residues" evidence="1">
    <location>
        <begin position="263"/>
        <end position="273"/>
    </location>
</feature>
<name>M7AYG4_CHEMY</name>
<feature type="region of interest" description="Disordered" evidence="1">
    <location>
        <begin position="105"/>
        <end position="125"/>
    </location>
</feature>
<dbReference type="AlphaFoldDB" id="M7AYG4"/>
<dbReference type="EMBL" id="KB565340">
    <property type="protein sequence ID" value="EMP28145.1"/>
    <property type="molecule type" value="Genomic_DNA"/>
</dbReference>